<dbReference type="STRING" id="139420.A0A371CMF6"/>
<reference evidence="2 3" key="1">
    <citation type="journal article" date="2018" name="Biotechnol. Biofuels">
        <title>Integrative visual omics of the white-rot fungus Polyporus brumalis exposes the biotechnological potential of its oxidative enzymes for delignifying raw plant biomass.</title>
        <authorList>
            <person name="Miyauchi S."/>
            <person name="Rancon A."/>
            <person name="Drula E."/>
            <person name="Hage H."/>
            <person name="Chaduli D."/>
            <person name="Favel A."/>
            <person name="Grisel S."/>
            <person name="Henrissat B."/>
            <person name="Herpoel-Gimbert I."/>
            <person name="Ruiz-Duenas F.J."/>
            <person name="Chevret D."/>
            <person name="Hainaut M."/>
            <person name="Lin J."/>
            <person name="Wang M."/>
            <person name="Pangilinan J."/>
            <person name="Lipzen A."/>
            <person name="Lesage-Meessen L."/>
            <person name="Navarro D."/>
            <person name="Riley R."/>
            <person name="Grigoriev I.V."/>
            <person name="Zhou S."/>
            <person name="Raouche S."/>
            <person name="Rosso M.N."/>
        </authorList>
    </citation>
    <scope>NUCLEOTIDE SEQUENCE [LARGE SCALE GENOMIC DNA]</scope>
    <source>
        <strain evidence="2 3">BRFM 1820</strain>
    </source>
</reference>
<dbReference type="Proteomes" id="UP000256964">
    <property type="component" value="Unassembled WGS sequence"/>
</dbReference>
<protein>
    <submittedName>
        <fullName evidence="2">Uncharacterized protein</fullName>
    </submittedName>
</protein>
<keyword evidence="3" id="KW-1185">Reference proteome</keyword>
<dbReference type="OrthoDB" id="2757227at2759"/>
<organism evidence="2 3">
    <name type="scientific">Lentinus brumalis</name>
    <dbReference type="NCBI Taxonomy" id="2498619"/>
    <lineage>
        <taxon>Eukaryota</taxon>
        <taxon>Fungi</taxon>
        <taxon>Dikarya</taxon>
        <taxon>Basidiomycota</taxon>
        <taxon>Agaricomycotina</taxon>
        <taxon>Agaricomycetes</taxon>
        <taxon>Polyporales</taxon>
        <taxon>Polyporaceae</taxon>
        <taxon>Lentinus</taxon>
    </lineage>
</organism>
<dbReference type="AlphaFoldDB" id="A0A371CMF6"/>
<proteinExistence type="predicted"/>
<evidence type="ECO:0000313" key="3">
    <source>
        <dbReference type="Proteomes" id="UP000256964"/>
    </source>
</evidence>
<name>A0A371CMF6_9APHY</name>
<sequence length="313" mass="34268">MHYPATPPYIVVLGGDRAGIYGSRPPKTGLGRSCPLLPLVVTCARLEDAIKVFELNSSFDGVPINDAHTLAYKAQAAEIDIDCNHIYAISKPATEKSEAGVWIGYEWKKIKHNIRVDNSSWEKKVTVEDAIVYMFDRPGFNFPLVAPGQQIPPPPTAPRHSRNAPAPVTPRTPRTTQQPPTMPQGGAHGENDAETSSENEDARLLAQLSRSLDLGPAREPSIELQVLRRLVNPLPDPAVPYAPSYNLPISFGQEADDMLELRAVSDSDLLIILRARVHAGNFSAFAMHLSLALNWSAAESLALWRVMELPCVS</sequence>
<feature type="compositionally biased region" description="Low complexity" evidence="1">
    <location>
        <begin position="164"/>
        <end position="179"/>
    </location>
</feature>
<evidence type="ECO:0000256" key="1">
    <source>
        <dbReference type="SAM" id="MobiDB-lite"/>
    </source>
</evidence>
<feature type="region of interest" description="Disordered" evidence="1">
    <location>
        <begin position="145"/>
        <end position="200"/>
    </location>
</feature>
<dbReference type="EMBL" id="KZ857511">
    <property type="protein sequence ID" value="RDX41465.1"/>
    <property type="molecule type" value="Genomic_DNA"/>
</dbReference>
<evidence type="ECO:0000313" key="2">
    <source>
        <dbReference type="EMBL" id="RDX41465.1"/>
    </source>
</evidence>
<accession>A0A371CMF6</accession>
<gene>
    <name evidence="2" type="ORF">OH76DRAFT_1489452</name>
</gene>